<evidence type="ECO:0000313" key="2">
    <source>
        <dbReference type="Proteomes" id="UP000429811"/>
    </source>
</evidence>
<comment type="caution">
    <text evidence="1">The sequence shown here is derived from an EMBL/GenBank/DDBJ whole genome shotgun (WGS) entry which is preliminary data.</text>
</comment>
<evidence type="ECO:0000313" key="1">
    <source>
        <dbReference type="EMBL" id="MSB48550.1"/>
    </source>
</evidence>
<dbReference type="AlphaFoldDB" id="A0A6I2RG42"/>
<name>A0A6I2RG42_FLAPL</name>
<dbReference type="InterPro" id="IPR005361">
    <property type="entry name" value="UPF0158"/>
</dbReference>
<organism evidence="1 2">
    <name type="scientific">Flavonifractor plautii</name>
    <name type="common">Fusobacterium plautii</name>
    <dbReference type="NCBI Taxonomy" id="292800"/>
    <lineage>
        <taxon>Bacteria</taxon>
        <taxon>Bacillati</taxon>
        <taxon>Bacillota</taxon>
        <taxon>Clostridia</taxon>
        <taxon>Eubacteriales</taxon>
        <taxon>Oscillospiraceae</taxon>
        <taxon>Flavonifractor</taxon>
    </lineage>
</organism>
<reference evidence="1 2" key="1">
    <citation type="journal article" date="2019" name="Nat. Med.">
        <title>A library of human gut bacterial isolates paired with longitudinal multiomics data enables mechanistic microbiome research.</title>
        <authorList>
            <person name="Poyet M."/>
            <person name="Groussin M."/>
            <person name="Gibbons S.M."/>
            <person name="Avila-Pacheco J."/>
            <person name="Jiang X."/>
            <person name="Kearney S.M."/>
            <person name="Perrotta A.R."/>
            <person name="Berdy B."/>
            <person name="Zhao S."/>
            <person name="Lieberman T.D."/>
            <person name="Swanson P.K."/>
            <person name="Smith M."/>
            <person name="Roesemann S."/>
            <person name="Alexander J.E."/>
            <person name="Rich S.A."/>
            <person name="Livny J."/>
            <person name="Vlamakis H."/>
            <person name="Clish C."/>
            <person name="Bullock K."/>
            <person name="Deik A."/>
            <person name="Scott J."/>
            <person name="Pierce K.A."/>
            <person name="Xavier R.J."/>
            <person name="Alm E.J."/>
        </authorList>
    </citation>
    <scope>NUCLEOTIDE SEQUENCE [LARGE SCALE GENOMIC DNA]</scope>
    <source>
        <strain evidence="1 2">BIOML-A5</strain>
    </source>
</reference>
<dbReference type="Proteomes" id="UP000429811">
    <property type="component" value="Unassembled WGS sequence"/>
</dbReference>
<accession>A0A6I2RG42</accession>
<dbReference type="EMBL" id="WKPO01000008">
    <property type="protein sequence ID" value="MSB48550.1"/>
    <property type="molecule type" value="Genomic_DNA"/>
</dbReference>
<proteinExistence type="predicted"/>
<sequence>MEKQSTPSKWGVMTCAPVEAGKNIRNAAGGKPLMEPRIELAQVIQAVEAAGDAFAYFYDRQTGETVCLPDPLITGLEDEPLVELLENSPGRFLPFPTRYEIHDYHIMADFVRSLPAGKAQAELEAAICSKGAFRRFKSGIRYHLLEQRWYTYRAEAYHKIALRWCEEHGFIPTGAEGMQGAGLPESHPLHG</sequence>
<dbReference type="Pfam" id="PF03682">
    <property type="entry name" value="UPF0158"/>
    <property type="match status" value="1"/>
</dbReference>
<protein>
    <submittedName>
        <fullName evidence="1">Uncharacterized protein</fullName>
    </submittedName>
</protein>
<gene>
    <name evidence="1" type="ORF">GKE90_07525</name>
</gene>